<dbReference type="HOGENOM" id="CLU_082760_4_3_7"/>
<dbReference type="SMR" id="F0JHH6"/>
<dbReference type="eggNOG" id="COG2128">
    <property type="taxonomic scope" value="Bacteria"/>
</dbReference>
<gene>
    <name evidence="1" type="ORF">DND132_0821</name>
</gene>
<evidence type="ECO:0000313" key="2">
    <source>
        <dbReference type="Proteomes" id="UP000007845"/>
    </source>
</evidence>
<proteinExistence type="predicted"/>
<dbReference type="Proteomes" id="UP000007845">
    <property type="component" value="Chromosome"/>
</dbReference>
<dbReference type="STRING" id="641491.DND132_0821"/>
<dbReference type="EMBL" id="CP003220">
    <property type="protein sequence ID" value="EGB14036.1"/>
    <property type="molecule type" value="Genomic_DNA"/>
</dbReference>
<dbReference type="AlphaFoldDB" id="F0JHH6"/>
<name>F0JHH6_9BACT</name>
<dbReference type="Gene3D" id="1.20.1290.10">
    <property type="entry name" value="AhpD-like"/>
    <property type="match status" value="1"/>
</dbReference>
<accession>F0JHH6</accession>
<reference evidence="1 2" key="1">
    <citation type="journal article" date="2011" name="J. Bacteriol.">
        <title>Genome sequence of the mercury-methylating strain Desulfovibrio desulfuricans ND132.</title>
        <authorList>
            <person name="Brown S.D."/>
            <person name="Gilmour C.C."/>
            <person name="Kucken A.M."/>
            <person name="Wall J.D."/>
            <person name="Elias D.A."/>
            <person name="Brandt C.C."/>
            <person name="Podar M."/>
            <person name="Chertkov O."/>
            <person name="Held B."/>
            <person name="Bruce D.C."/>
            <person name="Detter J.C."/>
            <person name="Tapia R."/>
            <person name="Han C.S."/>
            <person name="Goodwin L.A."/>
            <person name="Cheng J.F."/>
            <person name="Pitluck S."/>
            <person name="Woyke T."/>
            <person name="Mikhailova N."/>
            <person name="Ivanova N.N."/>
            <person name="Han J."/>
            <person name="Lucas S."/>
            <person name="Lapidus A.L."/>
            <person name="Land M.L."/>
            <person name="Hauser L.J."/>
            <person name="Palumbo A.V."/>
        </authorList>
    </citation>
    <scope>NUCLEOTIDE SEQUENCE [LARGE SCALE GENOMIC DNA]</scope>
    <source>
        <strain evidence="1 2">ND132</strain>
    </source>
</reference>
<evidence type="ECO:0000313" key="1">
    <source>
        <dbReference type="EMBL" id="EGB14036.1"/>
    </source>
</evidence>
<sequence length="171" mass="18607">MFMIDYVRPEQAEGLVQKMYSAFPAHIAVPDPIQLYSASPRYLARQMAIAGDYMQDEAYSPELLAALRYIGASTACFGFCTTFNRGLLASMGLTEAELDALATDPARAFEPKEAALLAFAAKAVREPDDVTQADVDTVRAAGWTDPQIFEGTAYAAQMATIGLVFRTFADK</sequence>
<dbReference type="OrthoDB" id="5432305at2"/>
<organism evidence="1 2">
    <name type="scientific">Pseudodesulfovibrio mercurii</name>
    <dbReference type="NCBI Taxonomy" id="641491"/>
    <lineage>
        <taxon>Bacteria</taxon>
        <taxon>Pseudomonadati</taxon>
        <taxon>Thermodesulfobacteriota</taxon>
        <taxon>Desulfovibrionia</taxon>
        <taxon>Desulfovibrionales</taxon>
        <taxon>Desulfovibrionaceae</taxon>
    </lineage>
</organism>
<protein>
    <recommendedName>
        <fullName evidence="3">Carboxymuconolactone decarboxylase family protein</fullName>
    </recommendedName>
</protein>
<dbReference type="KEGG" id="ddn:DND132_0821"/>
<dbReference type="InterPro" id="IPR029032">
    <property type="entry name" value="AhpD-like"/>
</dbReference>
<dbReference type="SUPFAM" id="SSF69118">
    <property type="entry name" value="AhpD-like"/>
    <property type="match status" value="1"/>
</dbReference>
<keyword evidence="2" id="KW-1185">Reference proteome</keyword>
<evidence type="ECO:0008006" key="3">
    <source>
        <dbReference type="Google" id="ProtNLM"/>
    </source>
</evidence>
<dbReference type="RefSeq" id="WP_014321464.1">
    <property type="nucleotide sequence ID" value="NC_016803.1"/>
</dbReference>